<evidence type="ECO:0000256" key="1">
    <source>
        <dbReference type="SAM" id="MobiDB-lite"/>
    </source>
</evidence>
<feature type="compositionally biased region" description="Polar residues" evidence="1">
    <location>
        <begin position="177"/>
        <end position="195"/>
    </location>
</feature>
<organism evidence="2 3">
    <name type="scientific">Funneliformis mosseae</name>
    <name type="common">Endomycorrhizal fungus</name>
    <name type="synonym">Glomus mosseae</name>
    <dbReference type="NCBI Taxonomy" id="27381"/>
    <lineage>
        <taxon>Eukaryota</taxon>
        <taxon>Fungi</taxon>
        <taxon>Fungi incertae sedis</taxon>
        <taxon>Mucoromycota</taxon>
        <taxon>Glomeromycotina</taxon>
        <taxon>Glomeromycetes</taxon>
        <taxon>Glomerales</taxon>
        <taxon>Glomeraceae</taxon>
        <taxon>Funneliformis</taxon>
    </lineage>
</organism>
<feature type="compositionally biased region" description="Basic residues" evidence="1">
    <location>
        <begin position="303"/>
        <end position="314"/>
    </location>
</feature>
<feature type="compositionally biased region" description="Low complexity" evidence="1">
    <location>
        <begin position="227"/>
        <end position="246"/>
    </location>
</feature>
<keyword evidence="3" id="KW-1185">Reference proteome</keyword>
<reference evidence="2" key="1">
    <citation type="submission" date="2021-06" db="EMBL/GenBank/DDBJ databases">
        <authorList>
            <person name="Kallberg Y."/>
            <person name="Tangrot J."/>
            <person name="Rosling A."/>
        </authorList>
    </citation>
    <scope>NUCLEOTIDE SEQUENCE</scope>
    <source>
        <strain evidence="2">87-6 pot B 2015</strain>
    </source>
</reference>
<feature type="compositionally biased region" description="Polar residues" evidence="1">
    <location>
        <begin position="278"/>
        <end position="287"/>
    </location>
</feature>
<evidence type="ECO:0000313" key="2">
    <source>
        <dbReference type="EMBL" id="CAG8546748.1"/>
    </source>
</evidence>
<protein>
    <submittedName>
        <fullName evidence="2">6998_t:CDS:1</fullName>
    </submittedName>
</protein>
<feature type="region of interest" description="Disordered" evidence="1">
    <location>
        <begin position="274"/>
        <end position="314"/>
    </location>
</feature>
<dbReference type="AlphaFoldDB" id="A0A9N9FNL9"/>
<proteinExistence type="predicted"/>
<name>A0A9N9FNL9_FUNMO</name>
<evidence type="ECO:0000313" key="3">
    <source>
        <dbReference type="Proteomes" id="UP000789375"/>
    </source>
</evidence>
<dbReference type="Proteomes" id="UP000789375">
    <property type="component" value="Unassembled WGS sequence"/>
</dbReference>
<comment type="caution">
    <text evidence="2">The sequence shown here is derived from an EMBL/GenBank/DDBJ whole genome shotgun (WGS) entry which is preliminary data.</text>
</comment>
<accession>A0A9N9FNL9</accession>
<gene>
    <name evidence="2" type="ORF">FMOSSE_LOCUS6257</name>
</gene>
<dbReference type="EMBL" id="CAJVPP010001295">
    <property type="protein sequence ID" value="CAG8546748.1"/>
    <property type="molecule type" value="Genomic_DNA"/>
</dbReference>
<sequence length="314" mass="35192">MISFMKYNENDDEKYKYVYDEDCLEYFTPEEKYIPKVKGHDDNSSKVNDENVKTESYVPGTTYQELTIADDQVSSDQSNDHHPGFFQKTSTKVLFGGKTFSDTSSSIFLEDPTLNITTTPQREINIMSQYISSTGTTTPYQFPPQTPQTPQTPRRSESSISTQEKLEKVSDYLTAQGVDTTTPSQNILEGTSEPQWESEPHQIPTQQGATSPRGRASSLEPIGRVPSHSQSGRSSSESNRRISSPSHEPPTDYRISHENLPSVIQQPHDYFPIGRVTIENSLEQGSQPPDTTGPMMPPTPLSRHSRRGRSRGAH</sequence>
<feature type="region of interest" description="Disordered" evidence="1">
    <location>
        <begin position="134"/>
        <end position="255"/>
    </location>
</feature>